<evidence type="ECO:0000313" key="1">
    <source>
        <dbReference type="EMBL" id="KAJ8009683.1"/>
    </source>
</evidence>
<proteinExistence type="predicted"/>
<dbReference type="EMBL" id="CM055734">
    <property type="protein sequence ID" value="KAJ8009683.1"/>
    <property type="molecule type" value="Genomic_DNA"/>
</dbReference>
<accession>A0ACC2H2C5</accession>
<dbReference type="Proteomes" id="UP001157502">
    <property type="component" value="Chromosome 7"/>
</dbReference>
<protein>
    <submittedName>
        <fullName evidence="1">Uncharacterized protein</fullName>
    </submittedName>
</protein>
<organism evidence="1 2">
    <name type="scientific">Dallia pectoralis</name>
    <name type="common">Alaska blackfish</name>
    <dbReference type="NCBI Taxonomy" id="75939"/>
    <lineage>
        <taxon>Eukaryota</taxon>
        <taxon>Metazoa</taxon>
        <taxon>Chordata</taxon>
        <taxon>Craniata</taxon>
        <taxon>Vertebrata</taxon>
        <taxon>Euteleostomi</taxon>
        <taxon>Actinopterygii</taxon>
        <taxon>Neopterygii</taxon>
        <taxon>Teleostei</taxon>
        <taxon>Protacanthopterygii</taxon>
        <taxon>Esociformes</taxon>
        <taxon>Umbridae</taxon>
        <taxon>Dallia</taxon>
    </lineage>
</organism>
<sequence length="222" mass="24222">MKNLCLGLLFAALTSGEKALEPTGEKALEPTGEKALEPTGEKALEPTGEKALEPTGEKTLEPIGVNAAMISGEKALEPMGVYAALTSGEKALELTGEKTLEPTEEKALEPMGLNADPNPKSDKRHSYSMEHFRWGKHVGRKRRSIKVYISPMKVGDSSKGKSNLNARRQLGSLKDNMENEGAETLNRDGLPGKKKHILYVIDHFRWARPYTVKQGKGGNRGD</sequence>
<gene>
    <name evidence="1" type="ORF">DPEC_G00094060</name>
</gene>
<comment type="caution">
    <text evidence="1">The sequence shown here is derived from an EMBL/GenBank/DDBJ whole genome shotgun (WGS) entry which is preliminary data.</text>
</comment>
<name>A0ACC2H2C5_DALPE</name>
<keyword evidence="2" id="KW-1185">Reference proteome</keyword>
<reference evidence="1" key="1">
    <citation type="submission" date="2021-05" db="EMBL/GenBank/DDBJ databases">
        <authorList>
            <person name="Pan Q."/>
            <person name="Jouanno E."/>
            <person name="Zahm M."/>
            <person name="Klopp C."/>
            <person name="Cabau C."/>
            <person name="Louis A."/>
            <person name="Berthelot C."/>
            <person name="Parey E."/>
            <person name="Roest Crollius H."/>
            <person name="Montfort J."/>
            <person name="Robinson-Rechavi M."/>
            <person name="Bouchez O."/>
            <person name="Lampietro C."/>
            <person name="Lopez Roques C."/>
            <person name="Donnadieu C."/>
            <person name="Postlethwait J."/>
            <person name="Bobe J."/>
            <person name="Dillon D."/>
            <person name="Chandos A."/>
            <person name="von Hippel F."/>
            <person name="Guiguen Y."/>
        </authorList>
    </citation>
    <scope>NUCLEOTIDE SEQUENCE</scope>
    <source>
        <strain evidence="1">YG-Jan2019</strain>
    </source>
</reference>
<evidence type="ECO:0000313" key="2">
    <source>
        <dbReference type="Proteomes" id="UP001157502"/>
    </source>
</evidence>